<dbReference type="Gene3D" id="1.10.3720.10">
    <property type="entry name" value="MetI-like"/>
    <property type="match status" value="1"/>
</dbReference>
<proteinExistence type="inferred from homology"/>
<feature type="transmembrane region" description="Helical" evidence="7">
    <location>
        <begin position="79"/>
        <end position="101"/>
    </location>
</feature>
<organism evidence="9 10">
    <name type="scientific">Scopulibacillus darangshiensis</name>
    <dbReference type="NCBI Taxonomy" id="442528"/>
    <lineage>
        <taxon>Bacteria</taxon>
        <taxon>Bacillati</taxon>
        <taxon>Bacillota</taxon>
        <taxon>Bacilli</taxon>
        <taxon>Bacillales</taxon>
        <taxon>Sporolactobacillaceae</taxon>
        <taxon>Scopulibacillus</taxon>
    </lineage>
</organism>
<dbReference type="AlphaFoldDB" id="A0A4R2PCW2"/>
<protein>
    <submittedName>
        <fullName evidence="9">Peptide/nickel transport system permease protein</fullName>
    </submittedName>
</protein>
<reference evidence="9 10" key="1">
    <citation type="submission" date="2019-03" db="EMBL/GenBank/DDBJ databases">
        <title>Genomic Encyclopedia of Type Strains, Phase IV (KMG-IV): sequencing the most valuable type-strain genomes for metagenomic binning, comparative biology and taxonomic classification.</title>
        <authorList>
            <person name="Goeker M."/>
        </authorList>
    </citation>
    <scope>NUCLEOTIDE SEQUENCE [LARGE SCALE GENOMIC DNA]</scope>
    <source>
        <strain evidence="9 10">DSM 19377</strain>
    </source>
</reference>
<evidence type="ECO:0000256" key="6">
    <source>
        <dbReference type="ARBA" id="ARBA00023136"/>
    </source>
</evidence>
<dbReference type="RefSeq" id="WP_132742730.1">
    <property type="nucleotide sequence ID" value="NZ_SLXK01000001.1"/>
</dbReference>
<feature type="transmembrane region" description="Helical" evidence="7">
    <location>
        <begin position="12"/>
        <end position="29"/>
    </location>
</feature>
<sequence>MVQSVTRLSLKFVLICIGLLLIGSVPSLFDGMTPDFPVYFQSIVQVLKDLFHPFSLTYNLVGTERPLLPALYEGWKTSMLLLLPSFIIALAISLILTYLTMLLPNKIRRSIKFVLFVLESMPDVLVIGIFQLTVIWIYQKTGVLFFNIASFGEENAIGLPIIALTLLPIVLFYRMMVLDAENEATKPYVELAQSKGLQRHKILIVHISRNALISIFSHSKLSLWFMLSNLLVVEFLFNIEGILNFLMDNTEALFFTMGLFMLFLPIFLIFSIGELLIEWFTRQKVDF</sequence>
<dbReference type="InterPro" id="IPR035906">
    <property type="entry name" value="MetI-like_sf"/>
</dbReference>
<dbReference type="PROSITE" id="PS50928">
    <property type="entry name" value="ABC_TM1"/>
    <property type="match status" value="1"/>
</dbReference>
<keyword evidence="4 7" id="KW-0812">Transmembrane</keyword>
<evidence type="ECO:0000256" key="3">
    <source>
        <dbReference type="ARBA" id="ARBA00022475"/>
    </source>
</evidence>
<feature type="domain" description="ABC transmembrane type-1" evidence="8">
    <location>
        <begin position="75"/>
        <end position="273"/>
    </location>
</feature>
<dbReference type="EMBL" id="SLXK01000001">
    <property type="protein sequence ID" value="TCP32234.1"/>
    <property type="molecule type" value="Genomic_DNA"/>
</dbReference>
<dbReference type="CDD" id="cd06261">
    <property type="entry name" value="TM_PBP2"/>
    <property type="match status" value="1"/>
</dbReference>
<feature type="transmembrane region" description="Helical" evidence="7">
    <location>
        <begin position="157"/>
        <end position="176"/>
    </location>
</feature>
<dbReference type="Proteomes" id="UP000295416">
    <property type="component" value="Unassembled WGS sequence"/>
</dbReference>
<keyword evidence="10" id="KW-1185">Reference proteome</keyword>
<keyword evidence="3" id="KW-1003">Cell membrane</keyword>
<keyword evidence="2 7" id="KW-0813">Transport</keyword>
<feature type="transmembrane region" description="Helical" evidence="7">
    <location>
        <begin position="113"/>
        <end position="137"/>
    </location>
</feature>
<name>A0A4R2PCW2_9BACL</name>
<evidence type="ECO:0000256" key="5">
    <source>
        <dbReference type="ARBA" id="ARBA00022989"/>
    </source>
</evidence>
<evidence type="ECO:0000259" key="8">
    <source>
        <dbReference type="PROSITE" id="PS50928"/>
    </source>
</evidence>
<comment type="similarity">
    <text evidence="7">Belongs to the binding-protein-dependent transport system permease family.</text>
</comment>
<comment type="subcellular location">
    <subcellularLocation>
        <location evidence="1 7">Cell membrane</location>
        <topology evidence="1 7">Multi-pass membrane protein</topology>
    </subcellularLocation>
</comment>
<dbReference type="PANTHER" id="PTHR30465">
    <property type="entry name" value="INNER MEMBRANE ABC TRANSPORTER"/>
    <property type="match status" value="1"/>
</dbReference>
<keyword evidence="6 7" id="KW-0472">Membrane</keyword>
<dbReference type="OrthoDB" id="2958608at2"/>
<evidence type="ECO:0000256" key="2">
    <source>
        <dbReference type="ARBA" id="ARBA00022448"/>
    </source>
</evidence>
<evidence type="ECO:0000256" key="4">
    <source>
        <dbReference type="ARBA" id="ARBA00022692"/>
    </source>
</evidence>
<dbReference type="SUPFAM" id="SSF161098">
    <property type="entry name" value="MetI-like"/>
    <property type="match status" value="1"/>
</dbReference>
<dbReference type="Pfam" id="PF00528">
    <property type="entry name" value="BPD_transp_1"/>
    <property type="match status" value="1"/>
</dbReference>
<evidence type="ECO:0000256" key="7">
    <source>
        <dbReference type="RuleBase" id="RU363032"/>
    </source>
</evidence>
<evidence type="ECO:0000256" key="1">
    <source>
        <dbReference type="ARBA" id="ARBA00004651"/>
    </source>
</evidence>
<evidence type="ECO:0000313" key="10">
    <source>
        <dbReference type="Proteomes" id="UP000295416"/>
    </source>
</evidence>
<feature type="transmembrane region" description="Helical" evidence="7">
    <location>
        <begin position="223"/>
        <end position="246"/>
    </location>
</feature>
<keyword evidence="5 7" id="KW-1133">Transmembrane helix</keyword>
<evidence type="ECO:0000313" key="9">
    <source>
        <dbReference type="EMBL" id="TCP32234.1"/>
    </source>
</evidence>
<feature type="transmembrane region" description="Helical" evidence="7">
    <location>
        <begin position="252"/>
        <end position="277"/>
    </location>
</feature>
<dbReference type="PANTHER" id="PTHR30465:SF44">
    <property type="entry name" value="ABC-TYPE DIPEPTIDE_OLIGOPEPTIDE TRANSPORT SYSTEM, PERMEASE COMPONENT"/>
    <property type="match status" value="1"/>
</dbReference>
<accession>A0A4R2PCW2</accession>
<dbReference type="InterPro" id="IPR000515">
    <property type="entry name" value="MetI-like"/>
</dbReference>
<gene>
    <name evidence="9" type="ORF">EV207_101212</name>
</gene>
<dbReference type="GO" id="GO:0055085">
    <property type="term" value="P:transmembrane transport"/>
    <property type="evidence" value="ECO:0007669"/>
    <property type="project" value="InterPro"/>
</dbReference>
<comment type="caution">
    <text evidence="9">The sequence shown here is derived from an EMBL/GenBank/DDBJ whole genome shotgun (WGS) entry which is preliminary data.</text>
</comment>
<dbReference type="GO" id="GO:0005886">
    <property type="term" value="C:plasma membrane"/>
    <property type="evidence" value="ECO:0007669"/>
    <property type="project" value="UniProtKB-SubCell"/>
</dbReference>